<dbReference type="PANTHER" id="PTHR40622:SF1">
    <property type="match status" value="1"/>
</dbReference>
<dbReference type="InterPro" id="IPR056145">
    <property type="entry name" value="DUF7728"/>
</dbReference>
<feature type="compositionally biased region" description="Acidic residues" evidence="1">
    <location>
        <begin position="375"/>
        <end position="395"/>
    </location>
</feature>
<feature type="domain" description="DUF7728" evidence="4">
    <location>
        <begin position="49"/>
        <end position="218"/>
    </location>
</feature>
<evidence type="ECO:0000256" key="3">
    <source>
        <dbReference type="SAM" id="SignalP"/>
    </source>
</evidence>
<dbReference type="PANTHER" id="PTHR40622">
    <property type="match status" value="1"/>
</dbReference>
<keyword evidence="2" id="KW-0812">Transmembrane</keyword>
<feature type="signal peptide" evidence="3">
    <location>
        <begin position="1"/>
        <end position="18"/>
    </location>
</feature>
<feature type="chain" id="PRO_5040928389" description="DUF7728 domain-containing protein" evidence="3">
    <location>
        <begin position="19"/>
        <end position="395"/>
    </location>
</feature>
<feature type="region of interest" description="Disordered" evidence="1">
    <location>
        <begin position="262"/>
        <end position="281"/>
    </location>
</feature>
<feature type="compositionally biased region" description="Basic residues" evidence="1">
    <location>
        <begin position="348"/>
        <end position="357"/>
    </location>
</feature>
<name>A0A9W8YJN7_9PEZI</name>
<evidence type="ECO:0000256" key="2">
    <source>
        <dbReference type="SAM" id="Phobius"/>
    </source>
</evidence>
<dbReference type="AlphaFoldDB" id="A0A9W8YJN7"/>
<organism evidence="5 6">
    <name type="scientific">Gnomoniopsis smithogilvyi</name>
    <dbReference type="NCBI Taxonomy" id="1191159"/>
    <lineage>
        <taxon>Eukaryota</taxon>
        <taxon>Fungi</taxon>
        <taxon>Dikarya</taxon>
        <taxon>Ascomycota</taxon>
        <taxon>Pezizomycotina</taxon>
        <taxon>Sordariomycetes</taxon>
        <taxon>Sordariomycetidae</taxon>
        <taxon>Diaporthales</taxon>
        <taxon>Gnomoniaceae</taxon>
        <taxon>Gnomoniopsis</taxon>
    </lineage>
</organism>
<evidence type="ECO:0000259" key="4">
    <source>
        <dbReference type="Pfam" id="PF24854"/>
    </source>
</evidence>
<sequence length="395" mass="43873">MLLRPFIAATGLAAAANAFLLPPELSKSDIEVVEAIPVDAVWTAQSEAKAQTVNIECAGCPPVFKNHHGKPKKHHKQHPSHLELDFSIDQSRLMVNGFELYPNSDPFTNVLVAPQIADQKKHHNKHHKDDEQNTKALKSHHKFRPHDKKPKAVEQQLGFSLQVQPTQTADDVIDLILVDLQIIEVGSIFVDSLPSVRVHLIKSPENELLIGKIEQIASETASNPTGEEQECTTILCKWRAIIAAQMAKMKMHGCAGMLGHKAGHAGHQSQHHGQNPGHMTHHRHQHGWALLFRKLTSHIILPVLVGIVAGVTVSILGMIVGTILVGLWRKVVRGQSFFPTHTCRRFGRSSHRHHHKAAQHEAALAEEKSALMASQEDDELPPPPSYEEEVERERV</sequence>
<protein>
    <recommendedName>
        <fullName evidence="4">DUF7728 domain-containing protein</fullName>
    </recommendedName>
</protein>
<gene>
    <name evidence="5" type="ORF">N0V93_009448</name>
</gene>
<dbReference type="EMBL" id="JAPEVB010000006">
    <property type="protein sequence ID" value="KAJ4386550.1"/>
    <property type="molecule type" value="Genomic_DNA"/>
</dbReference>
<comment type="caution">
    <text evidence="5">The sequence shown here is derived from an EMBL/GenBank/DDBJ whole genome shotgun (WGS) entry which is preliminary data.</text>
</comment>
<dbReference type="Pfam" id="PF24854">
    <property type="entry name" value="DUF7728"/>
    <property type="match status" value="1"/>
</dbReference>
<evidence type="ECO:0000256" key="1">
    <source>
        <dbReference type="SAM" id="MobiDB-lite"/>
    </source>
</evidence>
<feature type="compositionally biased region" description="Basic residues" evidence="1">
    <location>
        <begin position="137"/>
        <end position="148"/>
    </location>
</feature>
<evidence type="ECO:0000313" key="6">
    <source>
        <dbReference type="Proteomes" id="UP001140453"/>
    </source>
</evidence>
<keyword evidence="6" id="KW-1185">Reference proteome</keyword>
<proteinExistence type="predicted"/>
<keyword evidence="2" id="KW-1133">Transmembrane helix</keyword>
<keyword evidence="3" id="KW-0732">Signal</keyword>
<feature type="transmembrane region" description="Helical" evidence="2">
    <location>
        <begin position="299"/>
        <end position="328"/>
    </location>
</feature>
<reference evidence="5" key="1">
    <citation type="submission" date="2022-10" db="EMBL/GenBank/DDBJ databases">
        <title>Tapping the CABI collections for fungal endophytes: first genome assemblies for Collariella, Neodidymelliopsis, Ascochyta clinopodiicola, Didymella pomorum, Didymosphaeria variabile, Neocosmospora piperis and Neocucurbitaria cava.</title>
        <authorList>
            <person name="Hill R."/>
        </authorList>
    </citation>
    <scope>NUCLEOTIDE SEQUENCE</scope>
    <source>
        <strain evidence="5">IMI 355082</strain>
    </source>
</reference>
<dbReference type="OrthoDB" id="5409353at2759"/>
<feature type="region of interest" description="Disordered" evidence="1">
    <location>
        <begin position="119"/>
        <end position="148"/>
    </location>
</feature>
<accession>A0A9W8YJN7</accession>
<keyword evidence="2" id="KW-0472">Membrane</keyword>
<evidence type="ECO:0000313" key="5">
    <source>
        <dbReference type="EMBL" id="KAJ4386550.1"/>
    </source>
</evidence>
<feature type="region of interest" description="Disordered" evidence="1">
    <location>
        <begin position="348"/>
        <end position="395"/>
    </location>
</feature>
<dbReference type="Proteomes" id="UP001140453">
    <property type="component" value="Unassembled WGS sequence"/>
</dbReference>
<feature type="compositionally biased region" description="Low complexity" evidence="1">
    <location>
        <begin position="265"/>
        <end position="274"/>
    </location>
</feature>